<dbReference type="KEGG" id="whj:H9Q79_10940"/>
<feature type="domain" description="VOC" evidence="1">
    <location>
        <begin position="81"/>
        <end position="203"/>
    </location>
</feature>
<accession>A0A7G9G9G8</accession>
<keyword evidence="3" id="KW-1185">Reference proteome</keyword>
<reference evidence="2 3" key="1">
    <citation type="submission" date="2020-08" db="EMBL/GenBank/DDBJ databases">
        <authorList>
            <person name="Liu C."/>
            <person name="Sun Q."/>
        </authorList>
    </citation>
    <scope>NUCLEOTIDE SEQUENCE [LARGE SCALE GENOMIC DNA]</scope>
    <source>
        <strain evidence="2 3">NSJ-29</strain>
    </source>
</reference>
<evidence type="ECO:0000259" key="1">
    <source>
        <dbReference type="PROSITE" id="PS51819"/>
    </source>
</evidence>
<dbReference type="EMBL" id="CP060635">
    <property type="protein sequence ID" value="QNM07450.1"/>
    <property type="molecule type" value="Genomic_DNA"/>
</dbReference>
<dbReference type="Gene3D" id="2.20.28.10">
    <property type="match status" value="1"/>
</dbReference>
<dbReference type="AlphaFoldDB" id="A0A7G9G9G8"/>
<organism evidence="2 3">
    <name type="scientific">Wansuia hejianensis</name>
    <dbReference type="NCBI Taxonomy" id="2763667"/>
    <lineage>
        <taxon>Bacteria</taxon>
        <taxon>Bacillati</taxon>
        <taxon>Bacillota</taxon>
        <taxon>Clostridia</taxon>
        <taxon>Lachnospirales</taxon>
        <taxon>Lachnospiraceae</taxon>
        <taxon>Wansuia</taxon>
    </lineage>
</organism>
<dbReference type="InterPro" id="IPR037523">
    <property type="entry name" value="VOC_core"/>
</dbReference>
<evidence type="ECO:0000313" key="3">
    <source>
        <dbReference type="Proteomes" id="UP000515860"/>
    </source>
</evidence>
<dbReference type="Proteomes" id="UP000515860">
    <property type="component" value="Chromosome"/>
</dbReference>
<dbReference type="RefSeq" id="WP_118642990.1">
    <property type="nucleotide sequence ID" value="NZ_CP060635.1"/>
</dbReference>
<name>A0A7G9G9G8_9FIRM</name>
<dbReference type="InterPro" id="IPR052164">
    <property type="entry name" value="Anthracycline_SecMetBiosynth"/>
</dbReference>
<sequence length="385" mass="43555">MKKIYTCFTCGFPFAVDESEVPQWCPSCGANKDQYLSEPWNGSIETRRIHVDPPLADNNWDPMDYSYHIAKDFADLKGEGRIRRWIMRYDDPDVSRAFYEKVFGWDIVSTAGSDKNEPLMYCATGPGTPDWEPRVPSFGYGYLTPKKGISSPSFVVEVKNIKKTLEKIPALGGRVLAASMEIEGETCAAVEDSEGNPFYLWEIEGTQKQAVNPGRPPKKFTAKDLHGRTRCYVMSYKERDRFIRFYTTLFKWDMIEAPEAASGVKPGDPHPMLICATGPSQPDYEGAVAGHMTMFVHHAPEELFTPGPFMEIHMDQPLDETLKMITDNGGKIITDKKRSAFAKEPTDEGWLVTAVAEDPAGNLLYLWKCPPSRTWEEPETDYDRE</sequence>
<dbReference type="SUPFAM" id="SSF54593">
    <property type="entry name" value="Glyoxalase/Bleomycin resistance protein/Dihydroxybiphenyl dioxygenase"/>
    <property type="match status" value="2"/>
</dbReference>
<dbReference type="SUPFAM" id="SSF57802">
    <property type="entry name" value="Rubredoxin-like"/>
    <property type="match status" value="1"/>
</dbReference>
<dbReference type="Gene3D" id="3.10.180.10">
    <property type="entry name" value="2,3-Dihydroxybiphenyl 1,2-Dioxygenase, domain 1"/>
    <property type="match status" value="2"/>
</dbReference>
<gene>
    <name evidence="2" type="ORF">H9Q79_10940</name>
</gene>
<dbReference type="PROSITE" id="PS51819">
    <property type="entry name" value="VOC"/>
    <property type="match status" value="1"/>
</dbReference>
<evidence type="ECO:0000313" key="2">
    <source>
        <dbReference type="EMBL" id="QNM07450.1"/>
    </source>
</evidence>
<dbReference type="PANTHER" id="PTHR33993">
    <property type="entry name" value="GLYOXALASE-RELATED"/>
    <property type="match status" value="1"/>
</dbReference>
<dbReference type="InterPro" id="IPR029068">
    <property type="entry name" value="Glyas_Bleomycin-R_OHBP_Dase"/>
</dbReference>
<proteinExistence type="predicted"/>
<protein>
    <recommendedName>
        <fullName evidence="1">VOC domain-containing protein</fullName>
    </recommendedName>
</protein>